<dbReference type="InterPro" id="IPR001810">
    <property type="entry name" value="F-box_dom"/>
</dbReference>
<dbReference type="PANTHER" id="PTHR16271:SF11">
    <property type="entry name" value="F-BOX ONLY PROTEIN 34"/>
    <property type="match status" value="1"/>
</dbReference>
<evidence type="ECO:0000313" key="4">
    <source>
        <dbReference type="EMBL" id="CDQ62683.1"/>
    </source>
</evidence>
<evidence type="ECO:0000259" key="3">
    <source>
        <dbReference type="Pfam" id="PF00646"/>
    </source>
</evidence>
<dbReference type="STRING" id="8022.A0A060W5X7"/>
<keyword evidence="1" id="KW-0833">Ubl conjugation pathway</keyword>
<feature type="compositionally biased region" description="Low complexity" evidence="2">
    <location>
        <begin position="255"/>
        <end position="271"/>
    </location>
</feature>
<proteinExistence type="predicted"/>
<evidence type="ECO:0000256" key="2">
    <source>
        <dbReference type="SAM" id="MobiDB-lite"/>
    </source>
</evidence>
<dbReference type="AlphaFoldDB" id="A0A060W5X7"/>
<feature type="compositionally biased region" description="Basic and acidic residues" evidence="2">
    <location>
        <begin position="459"/>
        <end position="470"/>
    </location>
</feature>
<reference evidence="4" key="1">
    <citation type="journal article" date="2014" name="Nat. Commun.">
        <title>The rainbow trout genome provides novel insights into evolution after whole-genome duplication in vertebrates.</title>
        <authorList>
            <person name="Berthelot C."/>
            <person name="Brunet F."/>
            <person name="Chalopin D."/>
            <person name="Juanchich A."/>
            <person name="Bernard M."/>
            <person name="Noel B."/>
            <person name="Bento P."/>
            <person name="Da Silva C."/>
            <person name="Labadie K."/>
            <person name="Alberti A."/>
            <person name="Aury J.M."/>
            <person name="Louis A."/>
            <person name="Dehais P."/>
            <person name="Bardou P."/>
            <person name="Montfort J."/>
            <person name="Klopp C."/>
            <person name="Cabau C."/>
            <person name="Gaspin C."/>
            <person name="Thorgaard G.H."/>
            <person name="Boussaha M."/>
            <person name="Quillet E."/>
            <person name="Guyomard R."/>
            <person name="Galiana D."/>
            <person name="Bobe J."/>
            <person name="Volff J.N."/>
            <person name="Genet C."/>
            <person name="Wincker P."/>
            <person name="Jaillon O."/>
            <person name="Roest Crollius H."/>
            <person name="Guiguen Y."/>
        </authorList>
    </citation>
    <scope>NUCLEOTIDE SEQUENCE [LARGE SCALE GENOMIC DNA]</scope>
</reference>
<feature type="compositionally biased region" description="Basic residues" evidence="2">
    <location>
        <begin position="154"/>
        <end position="166"/>
    </location>
</feature>
<feature type="region of interest" description="Disordered" evidence="2">
    <location>
        <begin position="148"/>
        <end position="204"/>
    </location>
</feature>
<protein>
    <recommendedName>
        <fullName evidence="3">F-box domain-containing protein</fullName>
    </recommendedName>
</protein>
<dbReference type="PaxDb" id="8022-A0A060W5X7"/>
<dbReference type="PANTHER" id="PTHR16271">
    <property type="entry name" value="F-BOX ONLY PROTEIN 34/46 FAMILY MEMBER"/>
    <property type="match status" value="1"/>
</dbReference>
<organism evidence="4 5">
    <name type="scientific">Oncorhynchus mykiss</name>
    <name type="common">Rainbow trout</name>
    <name type="synonym">Salmo gairdneri</name>
    <dbReference type="NCBI Taxonomy" id="8022"/>
    <lineage>
        <taxon>Eukaryota</taxon>
        <taxon>Metazoa</taxon>
        <taxon>Chordata</taxon>
        <taxon>Craniata</taxon>
        <taxon>Vertebrata</taxon>
        <taxon>Euteleostomi</taxon>
        <taxon>Actinopterygii</taxon>
        <taxon>Neopterygii</taxon>
        <taxon>Teleostei</taxon>
        <taxon>Protacanthopterygii</taxon>
        <taxon>Salmoniformes</taxon>
        <taxon>Salmonidae</taxon>
        <taxon>Salmoninae</taxon>
        <taxon>Oncorhynchus</taxon>
    </lineage>
</organism>
<feature type="domain" description="F-box" evidence="3">
    <location>
        <begin position="566"/>
        <end position="599"/>
    </location>
</feature>
<feature type="region of interest" description="Disordered" evidence="2">
    <location>
        <begin position="309"/>
        <end position="328"/>
    </location>
</feature>
<feature type="compositionally biased region" description="Basic and acidic residues" evidence="2">
    <location>
        <begin position="167"/>
        <end position="178"/>
    </location>
</feature>
<evidence type="ECO:0000256" key="1">
    <source>
        <dbReference type="ARBA" id="ARBA00022786"/>
    </source>
</evidence>
<feature type="region of interest" description="Disordered" evidence="2">
    <location>
        <begin position="71"/>
        <end position="103"/>
    </location>
</feature>
<accession>A0A060W5X7</accession>
<dbReference type="SUPFAM" id="SSF81383">
    <property type="entry name" value="F-box domain"/>
    <property type="match status" value="1"/>
</dbReference>
<feature type="compositionally biased region" description="Low complexity" evidence="2">
    <location>
        <begin position="374"/>
        <end position="389"/>
    </location>
</feature>
<gene>
    <name evidence="4" type="ORF">GSONMT00067601001</name>
</gene>
<dbReference type="InterPro" id="IPR039594">
    <property type="entry name" value="FBXO34/46"/>
</dbReference>
<dbReference type="Proteomes" id="UP000193380">
    <property type="component" value="Unassembled WGS sequence"/>
</dbReference>
<feature type="region of interest" description="Disordered" evidence="2">
    <location>
        <begin position="344"/>
        <end position="392"/>
    </location>
</feature>
<dbReference type="InterPro" id="IPR036047">
    <property type="entry name" value="F-box-like_dom_sf"/>
</dbReference>
<reference evidence="4" key="2">
    <citation type="submission" date="2014-03" db="EMBL/GenBank/DDBJ databases">
        <authorList>
            <person name="Genoscope - CEA"/>
        </authorList>
    </citation>
    <scope>NUCLEOTIDE SEQUENCE</scope>
</reference>
<sequence length="712" mass="78186">MHLKPYPKLQKKEFYLESSHDSQRGLHHMSQQGALSLRTEWGVRPALVGSSSSGLGPGMARSPLSVISTNTRCCSDGSNSTHGNSGSGGSENQEASLSVSYQGEDGEGPLDIWAVIKPGNTKEKIAIFASPHISVRTVSVKMKSCWEDEGGSVAKRRRRSGHRGHHQDRDRQSPRALERQSPLSPTKNSPEEVTLGESPRVPECGVVGVGGEQVCRVEGEEGSETGMGKALSVVELVAALEQRASDKQGDSKPVSLRSSTSITLSRGLSLTQEPQQPKAPDQSPLGTDEAECVKVSDMVAKLESECLKRRSVPREGSGSGGELSRNNSLRRRVGRVLLAGADACSISAQPPPSPTGPQHRLEETTGCHEASHWASRSSDPASPSHSVDSGCGASIHAVREPEEMCEAQGQQVGSRVIEAGQDLYLQLQSERASSSLQSEEPLPGMLFFSHPLPSQPVLEQHKLPHPDSTRTQDTGSSPQHTRDLAEPSKPQPCDPAITSLLPETISHSENWAKEEDEKVVSEGEGSAFSQCETVPFPLRRLVSHEFLEMRFKIQLLLEPQQYMAFLPHHIIVKIFCLLPTENLAALKCTCHYFKFLIESYGVRPADCRWVCDPRYKDDPCKQCKKRYGRGDVSLCRWHHKPYCQALPYGPGYWMCCHGSHKDTPGCNVGLHDNRWVPAFHSINMPIYKKPREVSEEYQEVKAWSQMGLPNGQ</sequence>
<feature type="compositionally biased region" description="Basic and acidic residues" evidence="2">
    <location>
        <begin position="359"/>
        <end position="371"/>
    </location>
</feature>
<dbReference type="EMBL" id="FR904415">
    <property type="protein sequence ID" value="CDQ62683.1"/>
    <property type="molecule type" value="Genomic_DNA"/>
</dbReference>
<feature type="region of interest" description="Disordered" evidence="2">
    <location>
        <begin position="432"/>
        <end position="498"/>
    </location>
</feature>
<feature type="region of interest" description="Disordered" evidence="2">
    <location>
        <begin position="243"/>
        <end position="288"/>
    </location>
</feature>
<dbReference type="Pfam" id="PF00646">
    <property type="entry name" value="F-box"/>
    <property type="match status" value="1"/>
</dbReference>
<feature type="compositionally biased region" description="Low complexity" evidence="2">
    <location>
        <begin position="75"/>
        <end position="84"/>
    </location>
</feature>
<name>A0A060W5X7_ONCMY</name>
<evidence type="ECO:0000313" key="5">
    <source>
        <dbReference type="Proteomes" id="UP000193380"/>
    </source>
</evidence>